<proteinExistence type="predicted"/>
<dbReference type="EMBL" id="FOVH01000035">
    <property type="protein sequence ID" value="SFQ45909.1"/>
    <property type="molecule type" value="Genomic_DNA"/>
</dbReference>
<dbReference type="RefSeq" id="WP_143118881.1">
    <property type="nucleotide sequence ID" value="NZ_CP083237.1"/>
</dbReference>
<sequence length="113" mass="12352">MAKINEDGTIVRGPAGGVTAGGYDQGTITTTYGRLTAVFGPPDIGAYPDDYRDLNVDEIRYEWLIDTPDGPAQIHDWKTGDRDLRKTGELYEWRVGGHGPGVMGWIEKAVKNG</sequence>
<reference evidence="1 2" key="1">
    <citation type="submission" date="2016-10" db="EMBL/GenBank/DDBJ databases">
        <authorList>
            <person name="de Groot N.N."/>
        </authorList>
    </citation>
    <scope>NUCLEOTIDE SEQUENCE [LARGE SCALE GENOMIC DNA]</scope>
    <source>
        <strain evidence="1 2">DSM 43067</strain>
    </source>
</reference>
<dbReference type="AlphaFoldDB" id="A0A1I5YNT8"/>
<evidence type="ECO:0000313" key="1">
    <source>
        <dbReference type="EMBL" id="SFQ45909.1"/>
    </source>
</evidence>
<evidence type="ECO:0000313" key="2">
    <source>
        <dbReference type="Proteomes" id="UP000183413"/>
    </source>
</evidence>
<protein>
    <submittedName>
        <fullName evidence="1">Uncharacterized protein</fullName>
    </submittedName>
</protein>
<gene>
    <name evidence="1" type="ORF">SAMN04489713_13529</name>
</gene>
<name>A0A1I5YNT8_9ACTN</name>
<keyword evidence="2" id="KW-1185">Reference proteome</keyword>
<dbReference type="GeneID" id="99652939"/>
<dbReference type="InParanoid" id="A0A1I5YNT8"/>
<organism evidence="1 2">
    <name type="scientific">Actinomadura madurae</name>
    <dbReference type="NCBI Taxonomy" id="1993"/>
    <lineage>
        <taxon>Bacteria</taxon>
        <taxon>Bacillati</taxon>
        <taxon>Actinomycetota</taxon>
        <taxon>Actinomycetes</taxon>
        <taxon>Streptosporangiales</taxon>
        <taxon>Thermomonosporaceae</taxon>
        <taxon>Actinomadura</taxon>
    </lineage>
</organism>
<dbReference type="Proteomes" id="UP000183413">
    <property type="component" value="Unassembled WGS sequence"/>
</dbReference>
<accession>A0A1I5YNT8</accession>